<dbReference type="PANTHER" id="PTHR30476">
    <property type="entry name" value="UPF0234 PROTEIN YAJQ"/>
    <property type="match status" value="1"/>
</dbReference>
<protein>
    <recommendedName>
        <fullName evidence="3">Nucleotide-binding protein CH362_14810</fullName>
    </recommendedName>
</protein>
<keyword evidence="1 3" id="KW-0547">Nucleotide-binding</keyword>
<comment type="similarity">
    <text evidence="2 3">Belongs to the YajQ family.</text>
</comment>
<reference evidence="4 5" key="1">
    <citation type="submission" date="2017-07" db="EMBL/GenBank/DDBJ databases">
        <title>Leptospira spp. isolated from tropical soils.</title>
        <authorList>
            <person name="Thibeaux R."/>
            <person name="Iraola G."/>
            <person name="Ferres I."/>
            <person name="Bierque E."/>
            <person name="Girault D."/>
            <person name="Soupe-Gilbert M.-E."/>
            <person name="Picardeau M."/>
            <person name="Goarant C."/>
        </authorList>
    </citation>
    <scope>NUCLEOTIDE SEQUENCE [LARGE SCALE GENOMIC DNA]</scope>
    <source>
        <strain evidence="4 5">FH4-C-A2</strain>
    </source>
</reference>
<dbReference type="FunFam" id="3.30.70.990:FF:000002">
    <property type="entry name" value="UPF0234 protein LEP1GSC067_4943"/>
    <property type="match status" value="1"/>
</dbReference>
<dbReference type="InterPro" id="IPR035571">
    <property type="entry name" value="UPF0234-like_C"/>
</dbReference>
<comment type="caution">
    <text evidence="4">The sequence shown here is derived from an EMBL/GenBank/DDBJ whole genome shotgun (WGS) entry which is preliminary data.</text>
</comment>
<dbReference type="EMBL" id="NPDR01000006">
    <property type="protein sequence ID" value="PJZ48470.1"/>
    <property type="molecule type" value="Genomic_DNA"/>
</dbReference>
<dbReference type="NCBIfam" id="NF003819">
    <property type="entry name" value="PRK05412.1"/>
    <property type="match status" value="1"/>
</dbReference>
<dbReference type="Pfam" id="PF04461">
    <property type="entry name" value="YajQ"/>
    <property type="match status" value="1"/>
</dbReference>
<dbReference type="Gene3D" id="3.30.70.990">
    <property type="entry name" value="YajQ-like, domain 2"/>
    <property type="match status" value="1"/>
</dbReference>
<evidence type="ECO:0000256" key="2">
    <source>
        <dbReference type="ARBA" id="ARBA00093450"/>
    </source>
</evidence>
<evidence type="ECO:0000256" key="1">
    <source>
        <dbReference type="ARBA" id="ARBA00022741"/>
    </source>
</evidence>
<comment type="function">
    <text evidence="3">Nucleotide-binding protein.</text>
</comment>
<evidence type="ECO:0000313" key="4">
    <source>
        <dbReference type="EMBL" id="PJZ48470.1"/>
    </source>
</evidence>
<dbReference type="Proteomes" id="UP000231926">
    <property type="component" value="Unassembled WGS sequence"/>
</dbReference>
<dbReference type="InterPro" id="IPR035570">
    <property type="entry name" value="UPF0234_N"/>
</dbReference>
<dbReference type="GO" id="GO:0000166">
    <property type="term" value="F:nucleotide binding"/>
    <property type="evidence" value="ECO:0007669"/>
    <property type="project" value="UniProtKB-UniRule"/>
</dbReference>
<dbReference type="Gene3D" id="3.30.70.860">
    <property type="match status" value="1"/>
</dbReference>
<proteinExistence type="inferred from homology"/>
<sequence length="164" mass="18506">MSDPSFDVVSEVDKPELQNAVTQAIAEIKNRFDFKGSKSEIKLEEENLTLISDNEAKLESVIDVLINKMAKRGLGLKSFDFKSKLEPATGNTVRMKVKIRNGLEKEQTKEITKIVKDSKLKVIPTIMGNCVRIQGKKKDDLQEIMKLLKSADLSFDVQFQNFKG</sequence>
<dbReference type="HAMAP" id="MF_00632">
    <property type="entry name" value="UPF0234"/>
    <property type="match status" value="1"/>
</dbReference>
<dbReference type="RefSeq" id="WP_100711093.1">
    <property type="nucleotide sequence ID" value="NZ_NPDR01000006.1"/>
</dbReference>
<dbReference type="PANTHER" id="PTHR30476:SF0">
    <property type="entry name" value="UPF0234 PROTEIN YAJQ"/>
    <property type="match status" value="1"/>
</dbReference>
<dbReference type="SUPFAM" id="SSF89963">
    <property type="entry name" value="YajQ-like"/>
    <property type="match status" value="2"/>
</dbReference>
<keyword evidence="5" id="KW-1185">Reference proteome</keyword>
<accession>A0A2M9YA82</accession>
<dbReference type="OrthoDB" id="9801447at2"/>
<gene>
    <name evidence="4" type="ORF">CH362_14810</name>
</gene>
<dbReference type="InterPro" id="IPR007551">
    <property type="entry name" value="YajQ/Smlt4090-like"/>
</dbReference>
<name>A0A2M9YA82_9LEPT</name>
<dbReference type="GO" id="GO:0005829">
    <property type="term" value="C:cytosol"/>
    <property type="evidence" value="ECO:0007669"/>
    <property type="project" value="TreeGrafter"/>
</dbReference>
<dbReference type="CDD" id="cd11740">
    <property type="entry name" value="YajQ_like"/>
    <property type="match status" value="1"/>
</dbReference>
<evidence type="ECO:0000256" key="3">
    <source>
        <dbReference type="HAMAP-Rule" id="MF_00632"/>
    </source>
</evidence>
<dbReference type="AlphaFoldDB" id="A0A2M9YA82"/>
<organism evidence="4 5">
    <name type="scientific">Leptospira saintgironsiae</name>
    <dbReference type="NCBI Taxonomy" id="2023183"/>
    <lineage>
        <taxon>Bacteria</taxon>
        <taxon>Pseudomonadati</taxon>
        <taxon>Spirochaetota</taxon>
        <taxon>Spirochaetia</taxon>
        <taxon>Leptospirales</taxon>
        <taxon>Leptospiraceae</taxon>
        <taxon>Leptospira</taxon>
    </lineage>
</organism>
<dbReference type="InterPro" id="IPR036183">
    <property type="entry name" value="YajQ-like_sf"/>
</dbReference>
<evidence type="ECO:0000313" key="5">
    <source>
        <dbReference type="Proteomes" id="UP000231926"/>
    </source>
</evidence>